<feature type="transmembrane region" description="Helical" evidence="2">
    <location>
        <begin position="25"/>
        <end position="49"/>
    </location>
</feature>
<dbReference type="InterPro" id="IPR001304">
    <property type="entry name" value="C-type_lectin-like"/>
</dbReference>
<protein>
    <recommendedName>
        <fullName evidence="3">C-type lectin domain-containing protein</fullName>
    </recommendedName>
</protein>
<keyword evidence="2" id="KW-1133">Transmembrane helix</keyword>
<dbReference type="PANTHER" id="PTHR22803">
    <property type="entry name" value="MANNOSE, PHOSPHOLIPASE, LECTIN RECEPTOR RELATED"/>
    <property type="match status" value="1"/>
</dbReference>
<dbReference type="Pfam" id="PF00059">
    <property type="entry name" value="Lectin_C"/>
    <property type="match status" value="1"/>
</dbReference>
<evidence type="ECO:0000313" key="4">
    <source>
        <dbReference type="EMBL" id="CAB3383579.1"/>
    </source>
</evidence>
<dbReference type="InterPro" id="IPR016187">
    <property type="entry name" value="CTDL_fold"/>
</dbReference>
<keyword evidence="2" id="KW-0812">Transmembrane</keyword>
<dbReference type="SMART" id="SM00034">
    <property type="entry name" value="CLECT"/>
    <property type="match status" value="1"/>
</dbReference>
<dbReference type="InterPro" id="IPR016186">
    <property type="entry name" value="C-type_lectin-like/link_sf"/>
</dbReference>
<dbReference type="EMBL" id="CADEPI010000314">
    <property type="protein sequence ID" value="CAB3383579.1"/>
    <property type="molecule type" value="Genomic_DNA"/>
</dbReference>
<evidence type="ECO:0000259" key="3">
    <source>
        <dbReference type="PROSITE" id="PS50041"/>
    </source>
</evidence>
<reference evidence="4 5" key="1">
    <citation type="submission" date="2020-04" db="EMBL/GenBank/DDBJ databases">
        <authorList>
            <person name="Alioto T."/>
            <person name="Alioto T."/>
            <person name="Gomez Garrido J."/>
        </authorList>
    </citation>
    <scope>NUCLEOTIDE SEQUENCE [LARGE SCALE GENOMIC DNA]</scope>
</reference>
<dbReference type="SUPFAM" id="SSF56436">
    <property type="entry name" value="C-type lectin-like"/>
    <property type="match status" value="1"/>
</dbReference>
<comment type="caution">
    <text evidence="4">The sequence shown here is derived from an EMBL/GenBank/DDBJ whole genome shotgun (WGS) entry which is preliminary data.</text>
</comment>
<dbReference type="CDD" id="cd00037">
    <property type="entry name" value="CLECT"/>
    <property type="match status" value="1"/>
</dbReference>
<dbReference type="AlphaFoldDB" id="A0A8S1DM28"/>
<feature type="transmembrane region" description="Helical" evidence="2">
    <location>
        <begin position="86"/>
        <end position="104"/>
    </location>
</feature>
<dbReference type="PROSITE" id="PS50041">
    <property type="entry name" value="C_TYPE_LECTIN_2"/>
    <property type="match status" value="1"/>
</dbReference>
<evidence type="ECO:0000313" key="5">
    <source>
        <dbReference type="Proteomes" id="UP000494165"/>
    </source>
</evidence>
<keyword evidence="5" id="KW-1185">Reference proteome</keyword>
<dbReference type="OrthoDB" id="7773875at2759"/>
<evidence type="ECO:0000256" key="1">
    <source>
        <dbReference type="ARBA" id="ARBA00023157"/>
    </source>
</evidence>
<feature type="transmembrane region" description="Helical" evidence="2">
    <location>
        <begin position="61"/>
        <end position="80"/>
    </location>
</feature>
<dbReference type="InterPro" id="IPR018378">
    <property type="entry name" value="C-type_lectin_CS"/>
</dbReference>
<gene>
    <name evidence="4" type="ORF">CLODIP_2_CD03912</name>
</gene>
<accession>A0A8S1DM28</accession>
<keyword evidence="1" id="KW-1015">Disulfide bond</keyword>
<dbReference type="Gene3D" id="3.10.100.10">
    <property type="entry name" value="Mannose-Binding Protein A, subunit A"/>
    <property type="match status" value="1"/>
</dbReference>
<dbReference type="Proteomes" id="UP000494165">
    <property type="component" value="Unassembled WGS sequence"/>
</dbReference>
<keyword evidence="2" id="KW-0472">Membrane</keyword>
<dbReference type="PROSITE" id="PS00615">
    <property type="entry name" value="C_TYPE_LECTIN_1"/>
    <property type="match status" value="1"/>
</dbReference>
<evidence type="ECO:0000256" key="2">
    <source>
        <dbReference type="SAM" id="Phobius"/>
    </source>
</evidence>
<dbReference type="InterPro" id="IPR050111">
    <property type="entry name" value="C-type_lectin/snaclec_domain"/>
</dbReference>
<name>A0A8S1DM28_9INSE</name>
<organism evidence="4 5">
    <name type="scientific">Cloeon dipterum</name>
    <dbReference type="NCBI Taxonomy" id="197152"/>
    <lineage>
        <taxon>Eukaryota</taxon>
        <taxon>Metazoa</taxon>
        <taxon>Ecdysozoa</taxon>
        <taxon>Arthropoda</taxon>
        <taxon>Hexapoda</taxon>
        <taxon>Insecta</taxon>
        <taxon>Pterygota</taxon>
        <taxon>Palaeoptera</taxon>
        <taxon>Ephemeroptera</taxon>
        <taxon>Pisciforma</taxon>
        <taxon>Baetidae</taxon>
        <taxon>Cloeon</taxon>
    </lineage>
</organism>
<feature type="domain" description="C-type lectin" evidence="3">
    <location>
        <begin position="115"/>
        <end position="234"/>
    </location>
</feature>
<sequence>MPLFSTPLAHIIANHFGYLDIEGKMVFFTGIQLGWTSGKINFGVMMSLMTPVPASDSGTKLAISGMMLNVVFWIGIQVLISHRMESYKAFSITVFCCMAVLVVTGTENLTKRWTFQNSTYELNTADELEWVPAKNDCRMKGMRLVSIESVDEYYSILEVIAPFNLSIWISGSDEGQEGKFYWEATGQLIGPFTTWYPGEPNNLKGNEHCMMMPGYQYYLWNDEDCDVLANYICEGYLCS</sequence>
<proteinExistence type="predicted"/>